<evidence type="ECO:0000256" key="1">
    <source>
        <dbReference type="ARBA" id="ARBA00004496"/>
    </source>
</evidence>
<dbReference type="GO" id="GO:0006426">
    <property type="term" value="P:glycyl-tRNA aminoacylation"/>
    <property type="evidence" value="ECO:0007669"/>
    <property type="project" value="UniProtKB-UniRule"/>
</dbReference>
<dbReference type="InterPro" id="IPR015944">
    <property type="entry name" value="Gly-tRNA-synth_bsu"/>
</dbReference>
<comment type="subcellular location">
    <subcellularLocation>
        <location evidence="1 10">Cytoplasm</location>
    </subcellularLocation>
</comment>
<dbReference type="PANTHER" id="PTHR30075:SF2">
    <property type="entry name" value="GLYCINE--TRNA LIGASE, CHLOROPLASTIC_MITOCHONDRIAL 2"/>
    <property type="match status" value="1"/>
</dbReference>
<dbReference type="OrthoDB" id="9775440at2"/>
<keyword evidence="4 10" id="KW-0436">Ligase</keyword>
<evidence type="ECO:0000256" key="9">
    <source>
        <dbReference type="ARBA" id="ARBA00047937"/>
    </source>
</evidence>
<dbReference type="EMBL" id="CP002360">
    <property type="protein sequence ID" value="AEE95499.1"/>
    <property type="molecule type" value="Genomic_DNA"/>
</dbReference>
<feature type="domain" description="DALR anticodon binding" evidence="11">
    <location>
        <begin position="594"/>
        <end position="679"/>
    </location>
</feature>
<dbReference type="GO" id="GO:0004820">
    <property type="term" value="F:glycine-tRNA ligase activity"/>
    <property type="evidence" value="ECO:0007669"/>
    <property type="project" value="UniProtKB-UniRule"/>
</dbReference>
<evidence type="ECO:0000256" key="7">
    <source>
        <dbReference type="ARBA" id="ARBA00022917"/>
    </source>
</evidence>
<evidence type="ECO:0000313" key="13">
    <source>
        <dbReference type="Proteomes" id="UP000008457"/>
    </source>
</evidence>
<dbReference type="GO" id="GO:0005524">
    <property type="term" value="F:ATP binding"/>
    <property type="evidence" value="ECO:0007669"/>
    <property type="project" value="UniProtKB-UniRule"/>
</dbReference>
<evidence type="ECO:0000256" key="10">
    <source>
        <dbReference type="HAMAP-Rule" id="MF_00255"/>
    </source>
</evidence>
<proteinExistence type="inferred from homology"/>
<keyword evidence="3 10" id="KW-0963">Cytoplasm</keyword>
<dbReference type="Pfam" id="PF05746">
    <property type="entry name" value="DALR_1"/>
    <property type="match status" value="1"/>
</dbReference>
<dbReference type="GO" id="GO:0006420">
    <property type="term" value="P:arginyl-tRNA aminoacylation"/>
    <property type="evidence" value="ECO:0007669"/>
    <property type="project" value="InterPro"/>
</dbReference>
<sequence>MNTFLLEIGCEEIPAHFMPDILDQMEQKGKAIFEQYRLPYKDMRAYGTPRRIVLIAKDVARHQQDVEQLVKGPAKKAAYGDDGQPTKALLGFMRSQNVSVEDLIIDEINGIPYVYAHKVQRGMQASEALKGIAPQLISTLSFPKSMRWGDMDIRFVRPIRWIASLLDDEVISFDMGGIPSGRYSRGHRFLGQPEVAIDRADNYIAIMEQQFVIVDQHRRKDMISRQIKELADKTGGTALQDPDLLEEVVYLVEYPTAFLGNFDKKYLDLPKEVVITPMKDHQRYFPVKDDTGALMPYFIGVRNGTTDYIDVVREGNEKVLRARLDDAKFFFEEDIKRPLEQRVEELKGIVFHDGLGTLYDKTMRLRNLCRYIGQRLGLNEDMLSCLDRAAYLSRADLVTDMVNEFDELQGIMGREYSILQGEPKPVAQAIYEMYLPRTAVDDLPDTVIGTAISLADKLDTLCGYFSIGLQPTGSQDPYGLRRQALGICRMIYEKEISISLRDAVMHSLELYDLDDENRRKTFNEVLDFIKQRVRSMLIDDGLSYDVVDAAIAADFDDICEVRRRAKIIAQWKARSDFEDFMTAFNRPNNLAAKTDSLFVDESLFSDSSESKLWQAYKDAKELLNEALAAWDYDRAYEILKGLKPAVDEFFDAVLVMVEDPAIRANRLAILKNIAELFKAIGDFSYIVI</sequence>
<dbReference type="PRINTS" id="PR01045">
    <property type="entry name" value="TRNASYNTHGB"/>
</dbReference>
<dbReference type="GO" id="GO:0004814">
    <property type="term" value="F:arginine-tRNA ligase activity"/>
    <property type="evidence" value="ECO:0007669"/>
    <property type="project" value="InterPro"/>
</dbReference>
<dbReference type="PANTHER" id="PTHR30075">
    <property type="entry name" value="GLYCYL-TRNA SYNTHETASE"/>
    <property type="match status" value="1"/>
</dbReference>
<dbReference type="PROSITE" id="PS50861">
    <property type="entry name" value="AA_TRNA_LIGASE_II_GLYAB"/>
    <property type="match status" value="1"/>
</dbReference>
<keyword evidence="8 10" id="KW-0030">Aminoacyl-tRNA synthetase</keyword>
<keyword evidence="6 10" id="KW-0067">ATP-binding</keyword>
<dbReference type="HOGENOM" id="CLU_007220_2_2_9"/>
<dbReference type="NCBIfam" id="TIGR00211">
    <property type="entry name" value="glyS"/>
    <property type="match status" value="1"/>
</dbReference>
<comment type="similarity">
    <text evidence="2 10">Belongs to the class-II aminoacyl-tRNA synthetase family.</text>
</comment>
<comment type="subunit">
    <text evidence="10">Tetramer of two alpha and two beta subunits.</text>
</comment>
<name>F3ZX50_MAHA5</name>
<protein>
    <recommendedName>
        <fullName evidence="10">Glycine--tRNA ligase beta subunit</fullName>
        <ecNumber evidence="10">6.1.1.14</ecNumber>
    </recommendedName>
    <alternativeName>
        <fullName evidence="10">Glycyl-tRNA synthetase beta subunit</fullName>
        <shortName evidence="10">GlyRS</shortName>
    </alternativeName>
</protein>
<dbReference type="RefSeq" id="WP_013779932.1">
    <property type="nucleotide sequence ID" value="NC_015520.1"/>
</dbReference>
<evidence type="ECO:0000256" key="5">
    <source>
        <dbReference type="ARBA" id="ARBA00022741"/>
    </source>
</evidence>
<keyword evidence="13" id="KW-1185">Reference proteome</keyword>
<evidence type="ECO:0000256" key="4">
    <source>
        <dbReference type="ARBA" id="ARBA00022598"/>
    </source>
</evidence>
<evidence type="ECO:0000256" key="6">
    <source>
        <dbReference type="ARBA" id="ARBA00022840"/>
    </source>
</evidence>
<keyword evidence="5 10" id="KW-0547">Nucleotide-binding</keyword>
<dbReference type="eggNOG" id="COG0751">
    <property type="taxonomic scope" value="Bacteria"/>
</dbReference>
<dbReference type="SUPFAM" id="SSF109604">
    <property type="entry name" value="HD-domain/PDEase-like"/>
    <property type="match status" value="1"/>
</dbReference>
<dbReference type="Pfam" id="PF02092">
    <property type="entry name" value="tRNA_synt_2f"/>
    <property type="match status" value="1"/>
</dbReference>
<dbReference type="InterPro" id="IPR008909">
    <property type="entry name" value="DALR_anticod-bd"/>
</dbReference>
<dbReference type="Proteomes" id="UP000008457">
    <property type="component" value="Chromosome"/>
</dbReference>
<dbReference type="EC" id="6.1.1.14" evidence="10"/>
<gene>
    <name evidence="10" type="primary">glyS</name>
    <name evidence="12" type="ordered locus">Mahau_0282</name>
</gene>
<accession>F3ZX50</accession>
<dbReference type="GO" id="GO:0005829">
    <property type="term" value="C:cytosol"/>
    <property type="evidence" value="ECO:0007669"/>
    <property type="project" value="TreeGrafter"/>
</dbReference>
<evidence type="ECO:0000313" key="12">
    <source>
        <dbReference type="EMBL" id="AEE95499.1"/>
    </source>
</evidence>
<organism evidence="12 13">
    <name type="scientific">Mahella australiensis (strain DSM 15567 / CIP 107919 / 50-1 BON)</name>
    <dbReference type="NCBI Taxonomy" id="697281"/>
    <lineage>
        <taxon>Bacteria</taxon>
        <taxon>Bacillati</taxon>
        <taxon>Bacillota</taxon>
        <taxon>Clostridia</taxon>
        <taxon>Thermoanaerobacterales</taxon>
        <taxon>Thermoanaerobacterales Family IV. Incertae Sedis</taxon>
        <taxon>Mahella</taxon>
    </lineage>
</organism>
<evidence type="ECO:0000256" key="8">
    <source>
        <dbReference type="ARBA" id="ARBA00023146"/>
    </source>
</evidence>
<evidence type="ECO:0000256" key="2">
    <source>
        <dbReference type="ARBA" id="ARBA00008226"/>
    </source>
</evidence>
<dbReference type="InterPro" id="IPR006194">
    <property type="entry name" value="Gly-tRNA-synth_heterodimer"/>
</dbReference>
<evidence type="ECO:0000259" key="11">
    <source>
        <dbReference type="Pfam" id="PF05746"/>
    </source>
</evidence>
<evidence type="ECO:0000256" key="3">
    <source>
        <dbReference type="ARBA" id="ARBA00022490"/>
    </source>
</evidence>
<comment type="catalytic activity">
    <reaction evidence="9 10">
        <text>tRNA(Gly) + glycine + ATP = glycyl-tRNA(Gly) + AMP + diphosphate</text>
        <dbReference type="Rhea" id="RHEA:16013"/>
        <dbReference type="Rhea" id="RHEA-COMP:9664"/>
        <dbReference type="Rhea" id="RHEA-COMP:9683"/>
        <dbReference type="ChEBI" id="CHEBI:30616"/>
        <dbReference type="ChEBI" id="CHEBI:33019"/>
        <dbReference type="ChEBI" id="CHEBI:57305"/>
        <dbReference type="ChEBI" id="CHEBI:78442"/>
        <dbReference type="ChEBI" id="CHEBI:78522"/>
        <dbReference type="ChEBI" id="CHEBI:456215"/>
        <dbReference type="EC" id="6.1.1.14"/>
    </reaction>
</comment>
<reference evidence="12 13" key="2">
    <citation type="journal article" date="2011" name="Stand. Genomic Sci.">
        <title>Complete genome sequence of Mahella australiensis type strain (50-1 BON).</title>
        <authorList>
            <person name="Sikorski J."/>
            <person name="Teshima H."/>
            <person name="Nolan M."/>
            <person name="Lucas S."/>
            <person name="Hammon N."/>
            <person name="Deshpande S."/>
            <person name="Cheng J.F."/>
            <person name="Pitluck S."/>
            <person name="Liolios K."/>
            <person name="Pagani I."/>
            <person name="Ivanova N."/>
            <person name="Huntemann M."/>
            <person name="Mavromatis K."/>
            <person name="Ovchinikova G."/>
            <person name="Pati A."/>
            <person name="Tapia R."/>
            <person name="Han C."/>
            <person name="Goodwin L."/>
            <person name="Chen A."/>
            <person name="Palaniappan K."/>
            <person name="Land M."/>
            <person name="Hauser L."/>
            <person name="Ngatchou-Djao O.D."/>
            <person name="Rohde M."/>
            <person name="Pukall R."/>
            <person name="Spring S."/>
            <person name="Abt B."/>
            <person name="Goker M."/>
            <person name="Detter J.C."/>
            <person name="Woyke T."/>
            <person name="Bristow J."/>
            <person name="Markowitz V."/>
            <person name="Hugenholtz P."/>
            <person name="Eisen J.A."/>
            <person name="Kyrpides N.C."/>
            <person name="Klenk H.P."/>
            <person name="Lapidus A."/>
        </authorList>
    </citation>
    <scope>NUCLEOTIDE SEQUENCE [LARGE SCALE GENOMIC DNA]</scope>
    <source>
        <strain evidence="13">DSM 15567 / CIP 107919 / 50-1 BON</strain>
    </source>
</reference>
<dbReference type="HAMAP" id="MF_00255">
    <property type="entry name" value="Gly_tRNA_synth_beta"/>
    <property type="match status" value="1"/>
</dbReference>
<dbReference type="KEGG" id="mas:Mahau_0282"/>
<dbReference type="AlphaFoldDB" id="F3ZX50"/>
<keyword evidence="7 10" id="KW-0648">Protein biosynthesis</keyword>
<dbReference type="STRING" id="697281.Mahau_0282"/>
<reference evidence="13" key="1">
    <citation type="submission" date="2010-11" db="EMBL/GenBank/DDBJ databases">
        <title>The complete genome of Mahella australiensis DSM 15567.</title>
        <authorList>
            <consortium name="US DOE Joint Genome Institute (JGI-PGF)"/>
            <person name="Lucas S."/>
            <person name="Copeland A."/>
            <person name="Lapidus A."/>
            <person name="Bruce D."/>
            <person name="Goodwin L."/>
            <person name="Pitluck S."/>
            <person name="Kyrpides N."/>
            <person name="Mavromatis K."/>
            <person name="Pagani I."/>
            <person name="Ivanova N."/>
            <person name="Teshima H."/>
            <person name="Brettin T."/>
            <person name="Detter J.C."/>
            <person name="Han C."/>
            <person name="Tapia R."/>
            <person name="Land M."/>
            <person name="Hauser L."/>
            <person name="Markowitz V."/>
            <person name="Cheng J.-F."/>
            <person name="Hugenholtz P."/>
            <person name="Woyke T."/>
            <person name="Wu D."/>
            <person name="Spring S."/>
            <person name="Pukall R."/>
            <person name="Steenblock K."/>
            <person name="Schneider S."/>
            <person name="Klenk H.-P."/>
            <person name="Eisen J.A."/>
        </authorList>
    </citation>
    <scope>NUCLEOTIDE SEQUENCE [LARGE SCALE GENOMIC DNA]</scope>
    <source>
        <strain evidence="13">DSM 15567 / CIP 107919 / 50-1 BON</strain>
    </source>
</reference>